<reference evidence="2 3" key="1">
    <citation type="submission" date="2020-05" db="EMBL/GenBank/DDBJ databases">
        <title>Genomic Encyclopedia of Type Strains, Phase IV (KMG-V): Genome sequencing to study the core and pangenomes of soil and plant-associated prokaryotes.</title>
        <authorList>
            <person name="Whitman W."/>
        </authorList>
    </citation>
    <scope>NUCLEOTIDE SEQUENCE [LARGE SCALE GENOMIC DNA]</scope>
    <source>
        <strain evidence="2 3">C29</strain>
    </source>
</reference>
<dbReference type="NCBIfam" id="NF041043">
    <property type="entry name" value="BPSS1780_fam"/>
    <property type="match status" value="1"/>
</dbReference>
<protein>
    <recommendedName>
        <fullName evidence="4">Transmembrane protein</fullName>
    </recommendedName>
</protein>
<keyword evidence="1" id="KW-0472">Membrane</keyword>
<feature type="transmembrane region" description="Helical" evidence="1">
    <location>
        <begin position="148"/>
        <end position="168"/>
    </location>
</feature>
<keyword evidence="1" id="KW-1133">Transmembrane helix</keyword>
<dbReference type="Proteomes" id="UP001516061">
    <property type="component" value="Unassembled WGS sequence"/>
</dbReference>
<feature type="transmembrane region" description="Helical" evidence="1">
    <location>
        <begin position="89"/>
        <end position="110"/>
    </location>
</feature>
<comment type="caution">
    <text evidence="2">The sequence shown here is derived from an EMBL/GenBank/DDBJ whole genome shotgun (WGS) entry which is preliminary data.</text>
</comment>
<evidence type="ECO:0000256" key="1">
    <source>
        <dbReference type="SAM" id="Phobius"/>
    </source>
</evidence>
<organism evidence="2 3">
    <name type="scientific">Sphaerotilus uruguayifluvii</name>
    <dbReference type="NCBI Taxonomy" id="2735897"/>
    <lineage>
        <taxon>Bacteria</taxon>
        <taxon>Pseudomonadati</taxon>
        <taxon>Pseudomonadota</taxon>
        <taxon>Betaproteobacteria</taxon>
        <taxon>Burkholderiales</taxon>
        <taxon>Sphaerotilaceae</taxon>
        <taxon>Sphaerotilus</taxon>
    </lineage>
</organism>
<evidence type="ECO:0008006" key="4">
    <source>
        <dbReference type="Google" id="ProtNLM"/>
    </source>
</evidence>
<name>A0ABX2G2Z2_9BURK</name>
<sequence>MKLRQTTPRDGLRWMLAGVSRLRAAPMALTGLFAAAMFTLSLLLGLPGLGGLLVAALMPALTAGWHEVGRAMQSGEMPRLTQLLVPLRGPARPTLLGLGLLHAFGAWMLLALGDLLDPGMAEAWEAFHDSEAASDAMLATVATLQQGMVLRAALLIPLVLLFWHAPVVATRTQAGLAKSLFVSATATLRHLGAMVVYGLCWIGADLLLSAVLAALVTLLGLGPAGMVLVMPAALMFSAAFYASLQASIDGCIDFED</sequence>
<dbReference type="RefSeq" id="WP_173804791.1">
    <property type="nucleotide sequence ID" value="NZ_JABSNM010000005.1"/>
</dbReference>
<feature type="transmembrane region" description="Helical" evidence="1">
    <location>
        <begin position="210"/>
        <end position="236"/>
    </location>
</feature>
<feature type="transmembrane region" description="Helical" evidence="1">
    <location>
        <begin position="21"/>
        <end position="43"/>
    </location>
</feature>
<feature type="transmembrane region" description="Helical" evidence="1">
    <location>
        <begin position="49"/>
        <end position="68"/>
    </location>
</feature>
<keyword evidence="1" id="KW-0812">Transmembrane</keyword>
<keyword evidence="3" id="KW-1185">Reference proteome</keyword>
<dbReference type="InterPro" id="IPR047798">
    <property type="entry name" value="BPSS1780-like"/>
</dbReference>
<dbReference type="EMBL" id="JABSNM010000005">
    <property type="protein sequence ID" value="NRT55823.1"/>
    <property type="molecule type" value="Genomic_DNA"/>
</dbReference>
<evidence type="ECO:0000313" key="2">
    <source>
        <dbReference type="EMBL" id="NRT55823.1"/>
    </source>
</evidence>
<evidence type="ECO:0000313" key="3">
    <source>
        <dbReference type="Proteomes" id="UP001516061"/>
    </source>
</evidence>
<feature type="transmembrane region" description="Helical" evidence="1">
    <location>
        <begin position="180"/>
        <end position="204"/>
    </location>
</feature>
<gene>
    <name evidence="2" type="ORF">HNQ01_001553</name>
</gene>
<accession>A0ABX2G2Z2</accession>
<proteinExistence type="predicted"/>